<feature type="signal peptide" evidence="2">
    <location>
        <begin position="1"/>
        <end position="35"/>
    </location>
</feature>
<sequence length="125" mass="12737">MLRLPALASPDGLKAAAVVAAAAMALGVAAPLAEATEARNSGLTATQPVFKAYAADTADTSELAFTAADVRDLIQRIKADGGADTAEIAQFEAYANSLEGKAAAKPKQGVSTADPRSRVSERNHV</sequence>
<evidence type="ECO:0000256" key="2">
    <source>
        <dbReference type="SAM" id="SignalP"/>
    </source>
</evidence>
<keyword evidence="2" id="KW-0732">Signal</keyword>
<evidence type="ECO:0000256" key="1">
    <source>
        <dbReference type="SAM" id="MobiDB-lite"/>
    </source>
</evidence>
<feature type="chain" id="PRO_5046046857" evidence="2">
    <location>
        <begin position="36"/>
        <end position="125"/>
    </location>
</feature>
<feature type="region of interest" description="Disordered" evidence="1">
    <location>
        <begin position="100"/>
        <end position="125"/>
    </location>
</feature>
<accession>A0ABW2VDK0</accession>
<gene>
    <name evidence="3" type="ORF">ACFQZP_12940</name>
</gene>
<protein>
    <submittedName>
        <fullName evidence="3">Uncharacterized protein</fullName>
    </submittedName>
</protein>
<keyword evidence="4" id="KW-1185">Reference proteome</keyword>
<name>A0ABW2VDK0_9ACTN</name>
<organism evidence="3 4">
    <name type="scientific">Streptomyces lutosisoli</name>
    <dbReference type="NCBI Taxonomy" id="2665721"/>
    <lineage>
        <taxon>Bacteria</taxon>
        <taxon>Bacillati</taxon>
        <taxon>Actinomycetota</taxon>
        <taxon>Actinomycetes</taxon>
        <taxon>Kitasatosporales</taxon>
        <taxon>Streptomycetaceae</taxon>
        <taxon>Streptomyces</taxon>
    </lineage>
</organism>
<dbReference type="Proteomes" id="UP001596957">
    <property type="component" value="Unassembled WGS sequence"/>
</dbReference>
<evidence type="ECO:0000313" key="3">
    <source>
        <dbReference type="EMBL" id="MFD0282576.1"/>
    </source>
</evidence>
<dbReference type="EMBL" id="JBHTEC010000001">
    <property type="protein sequence ID" value="MFD0282576.1"/>
    <property type="molecule type" value="Genomic_DNA"/>
</dbReference>
<proteinExistence type="predicted"/>
<reference evidence="4" key="1">
    <citation type="journal article" date="2019" name="Int. J. Syst. Evol. Microbiol.">
        <title>The Global Catalogue of Microorganisms (GCM) 10K type strain sequencing project: providing services to taxonomists for standard genome sequencing and annotation.</title>
        <authorList>
            <consortium name="The Broad Institute Genomics Platform"/>
            <consortium name="The Broad Institute Genome Sequencing Center for Infectious Disease"/>
            <person name="Wu L."/>
            <person name="Ma J."/>
        </authorList>
    </citation>
    <scope>NUCLEOTIDE SEQUENCE [LARGE SCALE GENOMIC DNA]</scope>
    <source>
        <strain evidence="4">CGMCC 4.7198</strain>
    </source>
</reference>
<evidence type="ECO:0000313" key="4">
    <source>
        <dbReference type="Proteomes" id="UP001596957"/>
    </source>
</evidence>
<comment type="caution">
    <text evidence="3">The sequence shown here is derived from an EMBL/GenBank/DDBJ whole genome shotgun (WGS) entry which is preliminary data.</text>
</comment>
<dbReference type="RefSeq" id="WP_381263105.1">
    <property type="nucleotide sequence ID" value="NZ_JBHTBI010000072.1"/>
</dbReference>
<feature type="compositionally biased region" description="Basic and acidic residues" evidence="1">
    <location>
        <begin position="115"/>
        <end position="125"/>
    </location>
</feature>